<keyword evidence="4" id="KW-1185">Reference proteome</keyword>
<accession>A0A4V1M3C2</accession>
<feature type="region of interest" description="Disordered" evidence="2">
    <location>
        <begin position="69"/>
        <end position="198"/>
    </location>
</feature>
<dbReference type="InterPro" id="IPR036322">
    <property type="entry name" value="WD40_repeat_dom_sf"/>
</dbReference>
<proteinExistence type="predicted"/>
<evidence type="ECO:0000313" key="3">
    <source>
        <dbReference type="EMBL" id="RXK36360.1"/>
    </source>
</evidence>
<name>A0A4V1M3C2_TREME</name>
<dbReference type="GO" id="GO:0005737">
    <property type="term" value="C:cytoplasm"/>
    <property type="evidence" value="ECO:0007669"/>
    <property type="project" value="TreeGrafter"/>
</dbReference>
<feature type="region of interest" description="Disordered" evidence="2">
    <location>
        <begin position="550"/>
        <end position="596"/>
    </location>
</feature>
<dbReference type="InterPro" id="IPR049916">
    <property type="entry name" value="WDR72-like"/>
</dbReference>
<dbReference type="PANTHER" id="PTHR44099">
    <property type="entry name" value="RABCONNECTIN-3B, ISOFORM A"/>
    <property type="match status" value="1"/>
</dbReference>
<sequence length="1512" mass="165787">MSTTRHPLVIPFLLSPDSPSTSSFLPALPVNPTHLVSWSQNTSSGPSHHLALASSDNTLWVVSLNSSSLSSTSATKPDHSDISTTRTEKSPRSGKLQWTIPLSPPASTATIHQDDLLSPPSSSRTIRHDNLLSPPSSSRTIYDDTPSQKRHRNRPSPQRHVSFGRPRAPSSASSILTTGSKRHTAFSPPSSATQLPTTCVSTTTATALSPTSVHLTHPSSTNQSSASVNPSISSNSKSTPIAEEDHAHLDLLDQLREQRGSEDVDRHGLGIGLGLGLMSRRLSIQGKEEDGDTSPTSVISNDETIVGRIRAWTGTDDKSKVDQISDDRLSEGVVDLEMQKERIEGERERDGMKVVEEAQKSPLLRQTSHLDQSIDEKKKPVRRIVLSQPGRGKIIALKVFEGIGLLCVLRDEGLLDLITLHDLKEKASVHLEEPEPSKTSEIPDKGKTLRLSPFWHWCDVHLVRSENQSVLIVHGIPWPCALPSPNGEVTRVVILRLDHDVKVEARLELPGQGTIGICLNDQVNYLIHATATSLTSYPIIFPQISGPSSLSPSSLSGHPNQNLQDPNMTQQQNRPSQLRAPAPRRNRSLVSLREGEQQKERGFARFLAVKKMDWQIKSGVKEQKEEQRSVELGEGCEVERDGYGHWKKLILHVNGEGLGISDDVAHVFWCDGKTLHVRGTIILLSKSPVRDAYFTSGWHHVCLLSKDNCVVYQASDITSPGGAMLFSTLSELPSTNTIFLDQVETLWYATHENISIRNLICFPSSNDLISLQCSVREDISSIIPHNTSDAFITDGKGNVQKHPFSSLLTDTLTMTNDDVSIDRLYSPITSSVLVSALGKSYLIAGDEDGVVRIWTADPFKLEASFTMFAYPVKTILRLTMPEAGNLRDCVLCTSDVGSVGVISLKEMDQLFLIPASRSPLRKVFIGGTMGQDMLLAYANGKARVWNVETMEFRRSTGLDAAEDMLQSGQWAEVGDSDMDAQAGALRSVLNSHLGPILGRLLELDLRKLGEQLRSSGDSPLPELRWLLSLFLTFGLEQGIDDICHESLGILPPEKSAIFGRHDDTQIQLSYTTGPASWYISPYDTGMRQLAIVSLLRPFLDSPDHEKAAADVIAYYTTCLPADIEDAPLYFFAGYYMDPASNVQQAARLLFAARLSRMTDIDLESLILQYQPGLPSLQPNGKQTSAQAALALTMIGGMAIQKYQSMTPSALKAVADSVVLYLDDPNCIHLELAVELCSKGFQTWQTYVDAMDLLRRLFHLATHKETTSFSTTSIVGNSHIAAHARLAVLHVASSNPGLFMSTLSMDILDARSAEGRKSIMKLCVFMARKQPAILENGLPRIAEAVVKSLDPNIGKMREDVWQAATVILNELVQAFSTIDFHSTTQRLAVGTHEGAVIMYDLKTASRLYVLEPHKSPVSAITFSPDGRRLVTVSLEQGDLTVWKVGSSLSGFFNVGGPPRQGGEKGEPFKRIVFIRAGDEPMSSTSGLSDVQISWPGNRQARVTIRETALTFET</sequence>
<evidence type="ECO:0000256" key="1">
    <source>
        <dbReference type="PROSITE-ProRule" id="PRU00221"/>
    </source>
</evidence>
<evidence type="ECO:0000313" key="4">
    <source>
        <dbReference type="Proteomes" id="UP000289152"/>
    </source>
</evidence>
<dbReference type="Pfam" id="PF00400">
    <property type="entry name" value="WD40"/>
    <property type="match status" value="1"/>
</dbReference>
<keyword evidence="1" id="KW-0853">WD repeat</keyword>
<reference evidence="3 4" key="1">
    <citation type="submission" date="2016-06" db="EMBL/GenBank/DDBJ databases">
        <title>Evolution of pathogenesis and genome organization in the Tremellales.</title>
        <authorList>
            <person name="Cuomo C."/>
            <person name="Litvintseva A."/>
            <person name="Heitman J."/>
            <person name="Chen Y."/>
            <person name="Sun S."/>
            <person name="Springer D."/>
            <person name="Dromer F."/>
            <person name="Young S."/>
            <person name="Zeng Q."/>
            <person name="Chapman S."/>
            <person name="Gujja S."/>
            <person name="Saif S."/>
            <person name="Birren B."/>
        </authorList>
    </citation>
    <scope>NUCLEOTIDE SEQUENCE [LARGE SCALE GENOMIC DNA]</scope>
    <source>
        <strain evidence="3 4">ATCC 28783</strain>
    </source>
</reference>
<feature type="compositionally biased region" description="Low complexity" evidence="2">
    <location>
        <begin position="222"/>
        <end position="238"/>
    </location>
</feature>
<dbReference type="EMBL" id="SDIL01000100">
    <property type="protein sequence ID" value="RXK36360.1"/>
    <property type="molecule type" value="Genomic_DNA"/>
</dbReference>
<dbReference type="OrthoDB" id="338622at2759"/>
<dbReference type="Gene3D" id="2.130.10.10">
    <property type="entry name" value="YVTN repeat-like/Quinoprotein amine dehydrogenase"/>
    <property type="match status" value="2"/>
</dbReference>
<dbReference type="PANTHER" id="PTHR44099:SF4">
    <property type="entry name" value="RABCONNECTIN-3B, ISOFORM A"/>
    <property type="match status" value="1"/>
</dbReference>
<dbReference type="SUPFAM" id="SSF50978">
    <property type="entry name" value="WD40 repeat-like"/>
    <property type="match status" value="1"/>
</dbReference>
<feature type="compositionally biased region" description="Polar residues" evidence="2">
    <location>
        <begin position="170"/>
        <end position="179"/>
    </location>
</feature>
<gene>
    <name evidence="3" type="ORF">M231_06397</name>
</gene>
<feature type="repeat" description="WD" evidence="1">
    <location>
        <begin position="1409"/>
        <end position="1443"/>
    </location>
</feature>
<comment type="caution">
    <text evidence="3">The sequence shown here is derived from an EMBL/GenBank/DDBJ whole genome shotgun (WGS) entry which is preliminary data.</text>
</comment>
<feature type="compositionally biased region" description="Polar residues" evidence="2">
    <location>
        <begin position="187"/>
        <end position="196"/>
    </location>
</feature>
<feature type="region of interest" description="Disordered" evidence="2">
    <location>
        <begin position="211"/>
        <end position="240"/>
    </location>
</feature>
<organism evidence="3 4">
    <name type="scientific">Tremella mesenterica</name>
    <name type="common">Jelly fungus</name>
    <dbReference type="NCBI Taxonomy" id="5217"/>
    <lineage>
        <taxon>Eukaryota</taxon>
        <taxon>Fungi</taxon>
        <taxon>Dikarya</taxon>
        <taxon>Basidiomycota</taxon>
        <taxon>Agaricomycotina</taxon>
        <taxon>Tremellomycetes</taxon>
        <taxon>Tremellales</taxon>
        <taxon>Tremellaceae</taxon>
        <taxon>Tremella</taxon>
    </lineage>
</organism>
<dbReference type="InterPro" id="IPR015943">
    <property type="entry name" value="WD40/YVTN_repeat-like_dom_sf"/>
</dbReference>
<feature type="compositionally biased region" description="Polar residues" evidence="2">
    <location>
        <begin position="558"/>
        <end position="576"/>
    </location>
</feature>
<dbReference type="STRING" id="5217.A0A4V1M3C2"/>
<evidence type="ECO:0000256" key="2">
    <source>
        <dbReference type="SAM" id="MobiDB-lite"/>
    </source>
</evidence>
<protein>
    <submittedName>
        <fullName evidence="3">Uncharacterized protein</fullName>
    </submittedName>
</protein>
<dbReference type="SMART" id="SM00320">
    <property type="entry name" value="WD40"/>
    <property type="match status" value="3"/>
</dbReference>
<dbReference type="Proteomes" id="UP000289152">
    <property type="component" value="Unassembled WGS sequence"/>
</dbReference>
<feature type="compositionally biased region" description="Basic and acidic residues" evidence="2">
    <location>
        <begin position="76"/>
        <end position="91"/>
    </location>
</feature>
<dbReference type="VEuPathDB" id="FungiDB:TREMEDRAFT_27484"/>
<dbReference type="InParanoid" id="A0A4V1M3C2"/>
<dbReference type="InterPro" id="IPR001680">
    <property type="entry name" value="WD40_rpt"/>
</dbReference>
<dbReference type="PROSITE" id="PS50082">
    <property type="entry name" value="WD_REPEATS_2"/>
    <property type="match status" value="1"/>
</dbReference>